<sequence>MLAVHVTHDPNSIEPGRSKIRWEDLETFESFVERAFPRNRANYDVTPVKPSKLRAIYFEAHAGIQLQWTEHLYDHLLLSTSENSNVLKVFQIPCMLEAALKVLKHLGPSSAAQRPDAPADNNRDHKQDKIEIKDGPSTSVHDPLQEKHNNDDCAVAGASHVADNEESKL</sequence>
<protein>
    <submittedName>
        <fullName evidence="1">Uncharacterized protein</fullName>
    </submittedName>
</protein>
<comment type="caution">
    <text evidence="1">The sequence shown here is derived from an EMBL/GenBank/DDBJ whole genome shotgun (WGS) entry which is preliminary data.</text>
</comment>
<proteinExistence type="predicted"/>
<dbReference type="Proteomes" id="UP001143856">
    <property type="component" value="Unassembled WGS sequence"/>
</dbReference>
<evidence type="ECO:0000313" key="1">
    <source>
        <dbReference type="EMBL" id="KAJ2979914.1"/>
    </source>
</evidence>
<keyword evidence="2" id="KW-1185">Reference proteome</keyword>
<name>A0ACC1NNB8_9PEZI</name>
<dbReference type="EMBL" id="JAPDGR010001751">
    <property type="protein sequence ID" value="KAJ2979914.1"/>
    <property type="molecule type" value="Genomic_DNA"/>
</dbReference>
<reference evidence="1" key="1">
    <citation type="submission" date="2022-10" db="EMBL/GenBank/DDBJ databases">
        <title>Genome Sequence of Xylaria curta.</title>
        <authorList>
            <person name="Buettner E."/>
        </authorList>
    </citation>
    <scope>NUCLEOTIDE SEQUENCE</scope>
    <source>
        <strain evidence="1">Babe10</strain>
    </source>
</reference>
<gene>
    <name evidence="1" type="ORF">NUW58_g7082</name>
</gene>
<organism evidence="1 2">
    <name type="scientific">Xylaria curta</name>
    <dbReference type="NCBI Taxonomy" id="42375"/>
    <lineage>
        <taxon>Eukaryota</taxon>
        <taxon>Fungi</taxon>
        <taxon>Dikarya</taxon>
        <taxon>Ascomycota</taxon>
        <taxon>Pezizomycotina</taxon>
        <taxon>Sordariomycetes</taxon>
        <taxon>Xylariomycetidae</taxon>
        <taxon>Xylariales</taxon>
        <taxon>Xylariaceae</taxon>
        <taxon>Xylaria</taxon>
    </lineage>
</organism>
<accession>A0ACC1NNB8</accession>
<evidence type="ECO:0000313" key="2">
    <source>
        <dbReference type="Proteomes" id="UP001143856"/>
    </source>
</evidence>